<dbReference type="Proteomes" id="UP001500279">
    <property type="component" value="Unassembled WGS sequence"/>
</dbReference>
<proteinExistence type="predicted"/>
<dbReference type="EMBL" id="BAAAEW010000042">
    <property type="protein sequence ID" value="GAA0766180.1"/>
    <property type="molecule type" value="Genomic_DNA"/>
</dbReference>
<reference evidence="2" key="1">
    <citation type="journal article" date="2019" name="Int. J. Syst. Evol. Microbiol.">
        <title>The Global Catalogue of Microorganisms (GCM) 10K type strain sequencing project: providing services to taxonomists for standard genome sequencing and annotation.</title>
        <authorList>
            <consortium name="The Broad Institute Genomics Platform"/>
            <consortium name="The Broad Institute Genome Sequencing Center for Infectious Disease"/>
            <person name="Wu L."/>
            <person name="Ma J."/>
        </authorList>
    </citation>
    <scope>NUCLEOTIDE SEQUENCE [LARGE SCALE GENOMIC DNA]</scope>
    <source>
        <strain evidence="2">JCM 15503</strain>
    </source>
</reference>
<name>A0ABP3VUG5_9BURK</name>
<evidence type="ECO:0000313" key="1">
    <source>
        <dbReference type="EMBL" id="GAA0766180.1"/>
    </source>
</evidence>
<gene>
    <name evidence="1" type="ORF">GCM10009107_54060</name>
</gene>
<comment type="caution">
    <text evidence="1">The sequence shown here is derived from an EMBL/GenBank/DDBJ whole genome shotgun (WGS) entry which is preliminary data.</text>
</comment>
<evidence type="ECO:0000313" key="2">
    <source>
        <dbReference type="Proteomes" id="UP001500279"/>
    </source>
</evidence>
<accession>A0ABP3VUG5</accession>
<dbReference type="Pfam" id="PF19446">
    <property type="entry name" value="DUF5984"/>
    <property type="match status" value="1"/>
</dbReference>
<organism evidence="1 2">
    <name type="scientific">Ideonella azotifigens</name>
    <dbReference type="NCBI Taxonomy" id="513160"/>
    <lineage>
        <taxon>Bacteria</taxon>
        <taxon>Pseudomonadati</taxon>
        <taxon>Pseudomonadota</taxon>
        <taxon>Betaproteobacteria</taxon>
        <taxon>Burkholderiales</taxon>
        <taxon>Sphaerotilaceae</taxon>
        <taxon>Ideonella</taxon>
    </lineage>
</organism>
<dbReference type="InterPro" id="IPR046026">
    <property type="entry name" value="DUF5984"/>
</dbReference>
<sequence length="257" mass="29362">MLFNFELRPLAEIRPWGEPGAQRLHWYGLTDSEFWIEVGGSRLLEYSEDAQRHGTPRFCDYQAARLYEDVIALATYALERIPFDLVPYISGQGRDATLAKFSTWCDKNAERDDDQYWSTIDCASSWIGKRELDTAYLTPSADVLMWSDISMVHIEWDNREKLFDGLGAWSALFGNYSLARSDFVAECISFHERLMSSMAERVGRVAAGALSPEIHVDLEGLHREHQMRMRLSEVQFGELPSPTDWQAVRQALKAIGA</sequence>
<protein>
    <submittedName>
        <fullName evidence="1">Uncharacterized protein</fullName>
    </submittedName>
</protein>
<dbReference type="RefSeq" id="WP_231010850.1">
    <property type="nucleotide sequence ID" value="NZ_BAAAEW010000042.1"/>
</dbReference>
<keyword evidence="2" id="KW-1185">Reference proteome</keyword>